<sequence length="131" mass="15504">MVGFFMDNNNNKLLQGYDLLNNEIIRHSTRVEKFKLKPICHIYLDDERKYSIQKKISELLSYHKIAFELIFISRNKLSINIESAMFSDLLDMLEVILYDKGVELYKADVYWHEDREKGHVMADILLNITAC</sequence>
<keyword evidence="3" id="KW-1185">Reference proteome</keyword>
<dbReference type="EMBL" id="CQEH01000011">
    <property type="protein sequence ID" value="CNL22010.1"/>
    <property type="molecule type" value="Genomic_DNA"/>
</dbReference>
<dbReference type="AlphaFoldDB" id="A0A0T9TSW6"/>
<dbReference type="Proteomes" id="UP000038647">
    <property type="component" value="Unassembled WGS sequence"/>
</dbReference>
<evidence type="ECO:0000313" key="2">
    <source>
        <dbReference type="EMBL" id="CNL22010.1"/>
    </source>
</evidence>
<reference evidence="2 3" key="1">
    <citation type="submission" date="2015-03" db="EMBL/GenBank/DDBJ databases">
        <authorList>
            <consortium name="Pathogen Informatics"/>
            <person name="Murphy D."/>
        </authorList>
    </citation>
    <scope>NUCLEOTIDE SEQUENCE [LARGE SCALE GENOMIC DNA]</scope>
    <source>
        <strain evidence="2 3">IP08791</strain>
    </source>
</reference>
<evidence type="ECO:0000313" key="3">
    <source>
        <dbReference type="Proteomes" id="UP000038647"/>
    </source>
</evidence>
<reference evidence="1 4" key="2">
    <citation type="submission" date="2015-03" db="EMBL/GenBank/DDBJ databases">
        <authorList>
            <person name="Murphy D."/>
        </authorList>
    </citation>
    <scope>NUCLEOTIDE SEQUENCE [LARGE SCALE GENOMIC DNA]</scope>
    <source>
        <strain evidence="1 4">IP06005</strain>
    </source>
</reference>
<dbReference type="STRING" id="1453495.AT01_1661"/>
<accession>A0A0T9TSW6</accession>
<gene>
    <name evidence="1" type="ORF">ERS137965_01745</name>
    <name evidence="2" type="ORF">ERS137966_02596</name>
</gene>
<evidence type="ECO:0000313" key="1">
    <source>
        <dbReference type="EMBL" id="CNL00532.1"/>
    </source>
</evidence>
<organism evidence="1 4">
    <name type="scientific">Yersinia aldovae</name>
    <dbReference type="NCBI Taxonomy" id="29483"/>
    <lineage>
        <taxon>Bacteria</taxon>
        <taxon>Pseudomonadati</taxon>
        <taxon>Pseudomonadota</taxon>
        <taxon>Gammaproteobacteria</taxon>
        <taxon>Enterobacterales</taxon>
        <taxon>Yersiniaceae</taxon>
        <taxon>Yersinia</taxon>
    </lineage>
</organism>
<name>A0A0T9TSW6_YERAL</name>
<proteinExistence type="predicted"/>
<evidence type="ECO:0000313" key="4">
    <source>
        <dbReference type="Proteomes" id="UP000041595"/>
    </source>
</evidence>
<dbReference type="Proteomes" id="UP000041595">
    <property type="component" value="Unassembled WGS sequence"/>
</dbReference>
<protein>
    <submittedName>
        <fullName evidence="1">Uncharacterized protein</fullName>
    </submittedName>
</protein>
<dbReference type="EMBL" id="CQEJ01000008">
    <property type="protein sequence ID" value="CNL00532.1"/>
    <property type="molecule type" value="Genomic_DNA"/>
</dbReference>